<feature type="domain" description="SOCS box" evidence="1">
    <location>
        <begin position="376"/>
        <end position="416"/>
    </location>
</feature>
<gene>
    <name evidence="3" type="ORF">AVEN_185331_1</name>
    <name evidence="2" type="ORF">AVEN_36870_1</name>
</gene>
<dbReference type="CDD" id="cd03716">
    <property type="entry name" value="SOCS_ASB_like"/>
    <property type="match status" value="1"/>
</dbReference>
<dbReference type="AlphaFoldDB" id="A0A4Y2UPP5"/>
<dbReference type="GO" id="GO:0035556">
    <property type="term" value="P:intracellular signal transduction"/>
    <property type="evidence" value="ECO:0007669"/>
    <property type="project" value="InterPro"/>
</dbReference>
<evidence type="ECO:0000313" key="3">
    <source>
        <dbReference type="EMBL" id="GBO14193.1"/>
    </source>
</evidence>
<dbReference type="EMBL" id="BGPR01038351">
    <property type="protein sequence ID" value="GBO14193.1"/>
    <property type="molecule type" value="Genomic_DNA"/>
</dbReference>
<dbReference type="InterPro" id="IPR036036">
    <property type="entry name" value="SOCS_box-like_dom_sf"/>
</dbReference>
<evidence type="ECO:0000313" key="4">
    <source>
        <dbReference type="Proteomes" id="UP000499080"/>
    </source>
</evidence>
<evidence type="ECO:0000313" key="2">
    <source>
        <dbReference type="EMBL" id="GBO14192.1"/>
    </source>
</evidence>
<dbReference type="PROSITE" id="PS50225">
    <property type="entry name" value="SOCS"/>
    <property type="match status" value="1"/>
</dbReference>
<organism evidence="2 4">
    <name type="scientific">Araneus ventricosus</name>
    <name type="common">Orbweaver spider</name>
    <name type="synonym">Epeira ventricosa</name>
    <dbReference type="NCBI Taxonomy" id="182803"/>
    <lineage>
        <taxon>Eukaryota</taxon>
        <taxon>Metazoa</taxon>
        <taxon>Ecdysozoa</taxon>
        <taxon>Arthropoda</taxon>
        <taxon>Chelicerata</taxon>
        <taxon>Arachnida</taxon>
        <taxon>Araneae</taxon>
        <taxon>Araneomorphae</taxon>
        <taxon>Entelegynae</taxon>
        <taxon>Araneoidea</taxon>
        <taxon>Araneidae</taxon>
        <taxon>Araneus</taxon>
    </lineage>
</organism>
<proteinExistence type="predicted"/>
<dbReference type="EMBL" id="BGPR01038350">
    <property type="protein sequence ID" value="GBO14192.1"/>
    <property type="molecule type" value="Genomic_DNA"/>
</dbReference>
<name>A0A4Y2UPP5_ARAVE</name>
<dbReference type="SMART" id="SM00969">
    <property type="entry name" value="SOCS_box"/>
    <property type="match status" value="1"/>
</dbReference>
<dbReference type="InterPro" id="IPR001496">
    <property type="entry name" value="SOCS_box"/>
</dbReference>
<dbReference type="Pfam" id="PF07525">
    <property type="entry name" value="SOCS_box"/>
    <property type="match status" value="1"/>
</dbReference>
<accession>A0A4Y2UPP5</accession>
<sequence length="428" mass="49834">MYRRQSYSFHRGRYFTDRVQHQGITLHSLADYVRFSFIVQKSLTPLDLKLCERYFNTHNFTLTYHLSMVGGVSEHISTEEKCRKVLATDRSLLYRLHLDLPKGRECSLYDRPKFGDLVVDPSIPHIGSIFTPPDRLLPLLCDYIVKALRLTGKELRILEWLVRFDECSEIPSKIRDILIEFLSSKKIHSPIVKGFFNKFNLREWMVESEEPEILEYLLYEARHKGIILEDGRNYGLTDCCIIRNVYLNIGPTLKYNYAATYSMDICAYYLGSITFFRVGTIGSVIRKAETWMSRRRYYKLLQFFKIYSSFTCSGCRASERADASEAVRLLWESVSDSFLTSNEIMTVLGEKLTAKELTDMCNFYSTAVGESHSFLDPRSLKHLCRTAIRAFLWAYKLWLPDGIRRTGLPEKLQSYLNLEKVLQKQSGS</sequence>
<comment type="caution">
    <text evidence="2">The sequence shown here is derived from an EMBL/GenBank/DDBJ whole genome shotgun (WGS) entry which is preliminary data.</text>
</comment>
<dbReference type="Proteomes" id="UP000499080">
    <property type="component" value="Unassembled WGS sequence"/>
</dbReference>
<protein>
    <recommendedName>
        <fullName evidence="1">SOCS box domain-containing protein</fullName>
    </recommendedName>
</protein>
<evidence type="ECO:0000259" key="1">
    <source>
        <dbReference type="PROSITE" id="PS50225"/>
    </source>
</evidence>
<reference evidence="2 4" key="1">
    <citation type="journal article" date="2019" name="Sci. Rep.">
        <title>Orb-weaving spider Araneus ventricosus genome elucidates the spidroin gene catalogue.</title>
        <authorList>
            <person name="Kono N."/>
            <person name="Nakamura H."/>
            <person name="Ohtoshi R."/>
            <person name="Moran D.A.P."/>
            <person name="Shinohara A."/>
            <person name="Yoshida Y."/>
            <person name="Fujiwara M."/>
            <person name="Mori M."/>
            <person name="Tomita M."/>
            <person name="Arakawa K."/>
        </authorList>
    </citation>
    <scope>NUCLEOTIDE SEQUENCE [LARGE SCALE GENOMIC DNA]</scope>
</reference>
<keyword evidence="4" id="KW-1185">Reference proteome</keyword>
<dbReference type="SUPFAM" id="SSF158235">
    <property type="entry name" value="SOCS box-like"/>
    <property type="match status" value="1"/>
</dbReference>